<keyword evidence="1" id="KW-0472">Membrane</keyword>
<evidence type="ECO:0000313" key="4">
    <source>
        <dbReference type="Proteomes" id="UP000663829"/>
    </source>
</evidence>
<protein>
    <submittedName>
        <fullName evidence="2">Uncharacterized protein</fullName>
    </submittedName>
</protein>
<dbReference type="OrthoDB" id="10013487at2759"/>
<feature type="transmembrane region" description="Helical" evidence="1">
    <location>
        <begin position="343"/>
        <end position="362"/>
    </location>
</feature>
<keyword evidence="4" id="KW-1185">Reference proteome</keyword>
<feature type="transmembrane region" description="Helical" evidence="1">
    <location>
        <begin position="177"/>
        <end position="199"/>
    </location>
</feature>
<dbReference type="EMBL" id="CAJNOQ010015625">
    <property type="protein sequence ID" value="CAF1365177.1"/>
    <property type="molecule type" value="Genomic_DNA"/>
</dbReference>
<proteinExistence type="predicted"/>
<keyword evidence="1" id="KW-0812">Transmembrane</keyword>
<keyword evidence="1" id="KW-1133">Transmembrane helix</keyword>
<comment type="caution">
    <text evidence="2">The sequence shown here is derived from an EMBL/GenBank/DDBJ whole genome shotgun (WGS) entry which is preliminary data.</text>
</comment>
<gene>
    <name evidence="2" type="ORF">GPM918_LOCUS31580</name>
    <name evidence="3" type="ORF">SRO942_LOCUS32233</name>
</gene>
<evidence type="ECO:0000313" key="3">
    <source>
        <dbReference type="EMBL" id="CAF4247071.1"/>
    </source>
</evidence>
<reference evidence="2" key="1">
    <citation type="submission" date="2021-02" db="EMBL/GenBank/DDBJ databases">
        <authorList>
            <person name="Nowell W R."/>
        </authorList>
    </citation>
    <scope>NUCLEOTIDE SEQUENCE</scope>
</reference>
<sequence>MSGSYGNVCDSNLETVRIIVRDEDFELSCSLYKTLIERSSITTRFIPVNQKQSEEKSHTFTLNNVDPRIFNSYLLYLQTSYLIRPDEITQNELNDGLIQCGASVSLLTNCNRIEPIDSISYPERYCLTILSIKENYLKLIRVLLAILFLLEIWGLSLDLYRQIILWYNLKVVSYSNFIIVFIYIIDSGLFCLTAIELYIQWKNCKHWRLLLKNPCLAADILSCLGTFIYFVDQRPITTIYRQNILWSIIHLCRSLRLAQFGFRLIDIQWCLYAIALAVKSFFLTTIAMIWLFTLSGTILYAVAIFEGSWQYTSTFLTTLNAHETLCGIGYRTNPPMTFGARTYTIISIYFLSFIGQLIISWLQTKVRMKWMKILNIQ</sequence>
<feature type="transmembrane region" description="Helical" evidence="1">
    <location>
        <begin position="139"/>
        <end position="157"/>
    </location>
</feature>
<evidence type="ECO:0000313" key="2">
    <source>
        <dbReference type="EMBL" id="CAF1365177.1"/>
    </source>
</evidence>
<organism evidence="2 4">
    <name type="scientific">Didymodactylos carnosus</name>
    <dbReference type="NCBI Taxonomy" id="1234261"/>
    <lineage>
        <taxon>Eukaryota</taxon>
        <taxon>Metazoa</taxon>
        <taxon>Spiralia</taxon>
        <taxon>Gnathifera</taxon>
        <taxon>Rotifera</taxon>
        <taxon>Eurotatoria</taxon>
        <taxon>Bdelloidea</taxon>
        <taxon>Philodinida</taxon>
        <taxon>Philodinidae</taxon>
        <taxon>Didymodactylos</taxon>
    </lineage>
</organism>
<accession>A0A815IF94</accession>
<dbReference type="AlphaFoldDB" id="A0A815IF94"/>
<dbReference type="EMBL" id="CAJOBC010072392">
    <property type="protein sequence ID" value="CAF4247071.1"/>
    <property type="molecule type" value="Genomic_DNA"/>
</dbReference>
<name>A0A815IF94_9BILA</name>
<evidence type="ECO:0000256" key="1">
    <source>
        <dbReference type="SAM" id="Phobius"/>
    </source>
</evidence>
<dbReference type="Proteomes" id="UP000681722">
    <property type="component" value="Unassembled WGS sequence"/>
</dbReference>
<dbReference type="Proteomes" id="UP000663829">
    <property type="component" value="Unassembled WGS sequence"/>
</dbReference>